<feature type="domain" description="DH" evidence="1">
    <location>
        <begin position="176"/>
        <end position="346"/>
    </location>
</feature>
<dbReference type="GO" id="GO:0043332">
    <property type="term" value="C:mating projection tip"/>
    <property type="evidence" value="ECO:0007669"/>
    <property type="project" value="TreeGrafter"/>
</dbReference>
<dbReference type="GO" id="GO:0005085">
    <property type="term" value="F:guanyl-nucleotide exchange factor activity"/>
    <property type="evidence" value="ECO:0007669"/>
    <property type="project" value="InterPro"/>
</dbReference>
<dbReference type="GO" id="GO:0005634">
    <property type="term" value="C:nucleus"/>
    <property type="evidence" value="ECO:0007669"/>
    <property type="project" value="TreeGrafter"/>
</dbReference>
<dbReference type="InterPro" id="IPR053026">
    <property type="entry name" value="CDC42_GEF"/>
</dbReference>
<dbReference type="PROSITE" id="PS50010">
    <property type="entry name" value="DH_2"/>
    <property type="match status" value="1"/>
</dbReference>
<dbReference type="PANTHER" id="PTHR47339:SF1">
    <property type="entry name" value="CELL DIVISION CONTROL PROTEIN 24"/>
    <property type="match status" value="1"/>
</dbReference>
<dbReference type="SUPFAM" id="SSF48065">
    <property type="entry name" value="DBL homology domain (DH-domain)"/>
    <property type="match status" value="1"/>
</dbReference>
<dbReference type="GO" id="GO:0000935">
    <property type="term" value="C:division septum"/>
    <property type="evidence" value="ECO:0007669"/>
    <property type="project" value="TreeGrafter"/>
</dbReference>
<dbReference type="InterPro" id="IPR000219">
    <property type="entry name" value="DH_dom"/>
</dbReference>
<dbReference type="EMBL" id="ML179041">
    <property type="protein sequence ID" value="THV06627.1"/>
    <property type="molecule type" value="Genomic_DNA"/>
</dbReference>
<dbReference type="Gene3D" id="1.20.900.10">
    <property type="entry name" value="Dbl homology (DH) domain"/>
    <property type="match status" value="1"/>
</dbReference>
<dbReference type="GO" id="GO:0005737">
    <property type="term" value="C:cytoplasm"/>
    <property type="evidence" value="ECO:0007669"/>
    <property type="project" value="TreeGrafter"/>
</dbReference>
<dbReference type="Pfam" id="PF00621">
    <property type="entry name" value="RhoGEF"/>
    <property type="match status" value="1"/>
</dbReference>
<dbReference type="OrthoDB" id="1594986at2759"/>
<organism evidence="2 3">
    <name type="scientific">Dendrothele bispora (strain CBS 962.96)</name>
    <dbReference type="NCBI Taxonomy" id="1314807"/>
    <lineage>
        <taxon>Eukaryota</taxon>
        <taxon>Fungi</taxon>
        <taxon>Dikarya</taxon>
        <taxon>Basidiomycota</taxon>
        <taxon>Agaricomycotina</taxon>
        <taxon>Agaricomycetes</taxon>
        <taxon>Agaricomycetidae</taxon>
        <taxon>Agaricales</taxon>
        <taxon>Agaricales incertae sedis</taxon>
        <taxon>Dendrothele</taxon>
    </lineage>
</organism>
<reference evidence="2 3" key="1">
    <citation type="journal article" date="2019" name="Nat. Ecol. Evol.">
        <title>Megaphylogeny resolves global patterns of mushroom evolution.</title>
        <authorList>
            <person name="Varga T."/>
            <person name="Krizsan K."/>
            <person name="Foldi C."/>
            <person name="Dima B."/>
            <person name="Sanchez-Garcia M."/>
            <person name="Sanchez-Ramirez S."/>
            <person name="Szollosi G.J."/>
            <person name="Szarkandi J.G."/>
            <person name="Papp V."/>
            <person name="Albert L."/>
            <person name="Andreopoulos W."/>
            <person name="Angelini C."/>
            <person name="Antonin V."/>
            <person name="Barry K.W."/>
            <person name="Bougher N.L."/>
            <person name="Buchanan P."/>
            <person name="Buyck B."/>
            <person name="Bense V."/>
            <person name="Catcheside P."/>
            <person name="Chovatia M."/>
            <person name="Cooper J."/>
            <person name="Damon W."/>
            <person name="Desjardin D."/>
            <person name="Finy P."/>
            <person name="Geml J."/>
            <person name="Haridas S."/>
            <person name="Hughes K."/>
            <person name="Justo A."/>
            <person name="Karasinski D."/>
            <person name="Kautmanova I."/>
            <person name="Kiss B."/>
            <person name="Kocsube S."/>
            <person name="Kotiranta H."/>
            <person name="LaButti K.M."/>
            <person name="Lechner B.E."/>
            <person name="Liimatainen K."/>
            <person name="Lipzen A."/>
            <person name="Lukacs Z."/>
            <person name="Mihaltcheva S."/>
            <person name="Morgado L.N."/>
            <person name="Niskanen T."/>
            <person name="Noordeloos M.E."/>
            <person name="Ohm R.A."/>
            <person name="Ortiz-Santana B."/>
            <person name="Ovrebo C."/>
            <person name="Racz N."/>
            <person name="Riley R."/>
            <person name="Savchenko A."/>
            <person name="Shiryaev A."/>
            <person name="Soop K."/>
            <person name="Spirin V."/>
            <person name="Szebenyi C."/>
            <person name="Tomsovsky M."/>
            <person name="Tulloss R.E."/>
            <person name="Uehling J."/>
            <person name="Grigoriev I.V."/>
            <person name="Vagvolgyi C."/>
            <person name="Papp T."/>
            <person name="Martin F.M."/>
            <person name="Miettinen O."/>
            <person name="Hibbett D.S."/>
            <person name="Nagy L.G."/>
        </authorList>
    </citation>
    <scope>NUCLEOTIDE SEQUENCE [LARGE SCALE GENOMIC DNA]</scope>
    <source>
        <strain evidence="2 3">CBS 962.96</strain>
    </source>
</reference>
<name>A0A4S8MTW2_DENBC</name>
<proteinExistence type="predicted"/>
<dbReference type="Proteomes" id="UP000297245">
    <property type="component" value="Unassembled WGS sequence"/>
</dbReference>
<sequence length="615" mass="70325">MSTTDSLNASCSALRHKLFSLKSFLPYKELLDTPEDAVTCIRHLCCCGYPLCYLFNLLPEESFPKIDIDFESSATEEHSIIMAITLFAMNVRRTLGCEYFTTAELLQENAAEGLQKAVQALFAVLRLLPEASFEYQSSLSSLKSSEPSYSDIGDFLNPSNQYTTQFSDDAVWKIHLRSIPHSERQYVQEIEMLENYSSRLSGHGSESVRNTINHVFHKDFFAFVRKFCIRIECAAQAPPYDQRWGRLFIENATDIQMRYTTYCVNYILAEEELAEQGAKLCEINAHTWTPELISKLLDRPFQRLSEYMRILDQTLVAVSDPETTHYDELLSGRDAIKEVVEKVVISQKRARTELVMRRLENYVPEWRCNDTGLFHLKGNFLVRHNRAAPLYSEFYLFDKELILFRERPTPSSPRLGRRKTSAAAVMAPSKFMFLDPPHCVLTKEIEYVTISLQNNGGSFSEAYTSNIISSSLIYELVISTSTEELVLLFQRQDMAVLWQKSIEECRAESLPLEVKDTLSAPLSSRLPSARHEMEQKVTNETTSRFTAMSIDNPTSICSEGNQPSGTGTLTVYTTNPWNVSPTLSSSKRKEVKVEKKKEAMSKYYGVYSIYMAHWK</sequence>
<protein>
    <recommendedName>
        <fullName evidence="1">DH domain-containing protein</fullName>
    </recommendedName>
</protein>
<keyword evidence="3" id="KW-1185">Reference proteome</keyword>
<dbReference type="PANTHER" id="PTHR47339">
    <property type="entry name" value="CELL DIVISION CONTROL PROTEIN 24"/>
    <property type="match status" value="1"/>
</dbReference>
<evidence type="ECO:0000313" key="2">
    <source>
        <dbReference type="EMBL" id="THV06627.1"/>
    </source>
</evidence>
<gene>
    <name evidence="2" type="ORF">K435DRAFT_848710</name>
</gene>
<evidence type="ECO:0000313" key="3">
    <source>
        <dbReference type="Proteomes" id="UP000297245"/>
    </source>
</evidence>
<dbReference type="GO" id="GO:0031106">
    <property type="term" value="P:septin ring organization"/>
    <property type="evidence" value="ECO:0007669"/>
    <property type="project" value="TreeGrafter"/>
</dbReference>
<evidence type="ECO:0000259" key="1">
    <source>
        <dbReference type="PROSITE" id="PS50010"/>
    </source>
</evidence>
<dbReference type="AlphaFoldDB" id="A0A4S8MTW2"/>
<accession>A0A4S8MTW2</accession>
<dbReference type="InterPro" id="IPR035899">
    <property type="entry name" value="DBL_dom_sf"/>
</dbReference>
<dbReference type="GO" id="GO:0030010">
    <property type="term" value="P:establishment of cell polarity"/>
    <property type="evidence" value="ECO:0007669"/>
    <property type="project" value="TreeGrafter"/>
</dbReference>